<keyword evidence="3 5" id="KW-1133">Transmembrane helix</keyword>
<evidence type="ECO:0000313" key="7">
    <source>
        <dbReference type="EMBL" id="MBD1319034.1"/>
    </source>
</evidence>
<dbReference type="InterPro" id="IPR051533">
    <property type="entry name" value="WaaL-like"/>
</dbReference>
<evidence type="ECO:0000256" key="3">
    <source>
        <dbReference type="ARBA" id="ARBA00022989"/>
    </source>
</evidence>
<dbReference type="InterPro" id="IPR007016">
    <property type="entry name" value="O-antigen_ligase-rel_domated"/>
</dbReference>
<evidence type="ECO:0000256" key="1">
    <source>
        <dbReference type="ARBA" id="ARBA00004141"/>
    </source>
</evidence>
<keyword evidence="8" id="KW-1185">Reference proteome</keyword>
<dbReference type="RefSeq" id="WP_190265974.1">
    <property type="nucleotide sequence ID" value="NZ_BAABAD010000003.1"/>
</dbReference>
<dbReference type="Proteomes" id="UP000602395">
    <property type="component" value="Unassembled WGS sequence"/>
</dbReference>
<dbReference type="PANTHER" id="PTHR37422">
    <property type="entry name" value="TEICHURONIC ACID BIOSYNTHESIS PROTEIN TUAE"/>
    <property type="match status" value="1"/>
</dbReference>
<dbReference type="EMBL" id="JACWMS010000001">
    <property type="protein sequence ID" value="MBD1319034.1"/>
    <property type="molecule type" value="Genomic_DNA"/>
</dbReference>
<feature type="domain" description="O-antigen ligase-related" evidence="6">
    <location>
        <begin position="238"/>
        <end position="366"/>
    </location>
</feature>
<evidence type="ECO:0000256" key="4">
    <source>
        <dbReference type="ARBA" id="ARBA00023136"/>
    </source>
</evidence>
<feature type="transmembrane region" description="Helical" evidence="5">
    <location>
        <begin position="392"/>
        <end position="409"/>
    </location>
</feature>
<evidence type="ECO:0000259" key="6">
    <source>
        <dbReference type="Pfam" id="PF04932"/>
    </source>
</evidence>
<feature type="transmembrane region" description="Helical" evidence="5">
    <location>
        <begin position="113"/>
        <end position="135"/>
    </location>
</feature>
<evidence type="ECO:0000256" key="5">
    <source>
        <dbReference type="SAM" id="Phobius"/>
    </source>
</evidence>
<keyword evidence="7" id="KW-0436">Ligase</keyword>
<keyword evidence="4 5" id="KW-0472">Membrane</keyword>
<keyword evidence="2 5" id="KW-0812">Transmembrane</keyword>
<accession>A0ABR7WBB3</accession>
<dbReference type="Pfam" id="PF04932">
    <property type="entry name" value="Wzy_C"/>
    <property type="match status" value="1"/>
</dbReference>
<evidence type="ECO:0000313" key="8">
    <source>
        <dbReference type="Proteomes" id="UP000602395"/>
    </source>
</evidence>
<evidence type="ECO:0000256" key="2">
    <source>
        <dbReference type="ARBA" id="ARBA00022692"/>
    </source>
</evidence>
<feature type="transmembrane region" description="Helical" evidence="5">
    <location>
        <begin position="273"/>
        <end position="291"/>
    </location>
</feature>
<sequence length="451" mass="47947">MTAGATTRRRDATLPITLIVFAFVLLALPAEAVIPGPLRGNGSPARLLGLVMFAIVAISLLVPAVRGDGQVVRLRSLATSPKMVAVAMMMAYLALRLVIYVHGATSPSDPPDAAATTLRFLLTTAACFGIVLYTISTVTTERIRDAVLFAVLAGGAISTVIGLVQGLANIDYRTLLVPPGFTLLTETQLAERDGFTRVIGTAGHPIEFAVMVSALLPIAFHYSRFAATPMTRRIAYVGAALLLVAVPASVSRTAYVTLVVALVIYLLAQPVKFIVAGICALVAIVGVYFVVAPDLFDAVISLFTGASKDPSIESRTDDYAYVGKLFREEPFFGHGPASTIPQHSRYLDNQWLQELVMGGIAGVAAVILLILSCLIGLTVSSRRATGRSERDLVFAIGASVGAILVSMFLFDTFAFPQVTYLFFLLMGIAWTLVPERDRQSGTHATRIGAAA</sequence>
<dbReference type="PANTHER" id="PTHR37422:SF13">
    <property type="entry name" value="LIPOPOLYSACCHARIDE BIOSYNTHESIS PROTEIN PA4999-RELATED"/>
    <property type="match status" value="1"/>
</dbReference>
<dbReference type="GO" id="GO:0016874">
    <property type="term" value="F:ligase activity"/>
    <property type="evidence" value="ECO:0007669"/>
    <property type="project" value="UniProtKB-KW"/>
</dbReference>
<feature type="transmembrane region" description="Helical" evidence="5">
    <location>
        <begin position="234"/>
        <end position="266"/>
    </location>
</feature>
<reference evidence="7 8" key="1">
    <citation type="submission" date="2020-09" db="EMBL/GenBank/DDBJ databases">
        <title>Novel species in genus Gordonia.</title>
        <authorList>
            <person name="Zhang G."/>
        </authorList>
    </citation>
    <scope>NUCLEOTIDE SEQUENCE [LARGE SCALE GENOMIC DNA]</scope>
    <source>
        <strain evidence="7 8">ON-33</strain>
    </source>
</reference>
<feature type="transmembrane region" description="Helical" evidence="5">
    <location>
        <begin position="147"/>
        <end position="168"/>
    </location>
</feature>
<comment type="subcellular location">
    <subcellularLocation>
        <location evidence="1">Membrane</location>
        <topology evidence="1">Multi-pass membrane protein</topology>
    </subcellularLocation>
</comment>
<protein>
    <submittedName>
        <fullName evidence="7">O-antigen ligase family protein</fullName>
    </submittedName>
</protein>
<comment type="caution">
    <text evidence="7">The sequence shown here is derived from an EMBL/GenBank/DDBJ whole genome shotgun (WGS) entry which is preliminary data.</text>
</comment>
<feature type="transmembrane region" description="Helical" evidence="5">
    <location>
        <begin position="83"/>
        <end position="101"/>
    </location>
</feature>
<proteinExistence type="predicted"/>
<feature type="transmembrane region" description="Helical" evidence="5">
    <location>
        <begin position="415"/>
        <end position="433"/>
    </location>
</feature>
<organism evidence="7 8">
    <name type="scientific">Gordonia hankookensis</name>
    <dbReference type="NCBI Taxonomy" id="589403"/>
    <lineage>
        <taxon>Bacteria</taxon>
        <taxon>Bacillati</taxon>
        <taxon>Actinomycetota</taxon>
        <taxon>Actinomycetes</taxon>
        <taxon>Mycobacteriales</taxon>
        <taxon>Gordoniaceae</taxon>
        <taxon>Gordonia</taxon>
    </lineage>
</organism>
<gene>
    <name evidence="7" type="ORF">IDF66_05520</name>
</gene>
<feature type="transmembrane region" description="Helical" evidence="5">
    <location>
        <begin position="355"/>
        <end position="380"/>
    </location>
</feature>
<feature type="transmembrane region" description="Helical" evidence="5">
    <location>
        <begin position="12"/>
        <end position="33"/>
    </location>
</feature>
<name>A0ABR7WBB3_9ACTN</name>
<feature type="transmembrane region" description="Helical" evidence="5">
    <location>
        <begin position="45"/>
        <end position="62"/>
    </location>
</feature>